<dbReference type="STRING" id="6313.A0A0K0DLG5"/>
<dbReference type="PANTHER" id="PTHR23349">
    <property type="entry name" value="BASIC HELIX-LOOP-HELIX TRANSCRIPTION FACTOR, TWIST"/>
    <property type="match status" value="1"/>
</dbReference>
<reference evidence="3" key="2">
    <citation type="submission" date="2017-02" db="UniProtKB">
        <authorList>
            <consortium name="WormBaseParasite"/>
        </authorList>
    </citation>
    <scope>IDENTIFICATION</scope>
</reference>
<dbReference type="GO" id="GO:0000977">
    <property type="term" value="F:RNA polymerase II transcription regulatory region sequence-specific DNA binding"/>
    <property type="evidence" value="ECO:0007669"/>
    <property type="project" value="TreeGrafter"/>
</dbReference>
<protein>
    <submittedName>
        <fullName evidence="3">BHLH domain-containing protein</fullName>
    </submittedName>
</protein>
<dbReference type="PROSITE" id="PS50888">
    <property type="entry name" value="BHLH"/>
    <property type="match status" value="1"/>
</dbReference>
<dbReference type="WBParaSite" id="ACAC_0001244001-mRNA-1">
    <property type="protein sequence ID" value="ACAC_0001244001-mRNA-1"/>
    <property type="gene ID" value="ACAC_0001244001"/>
</dbReference>
<dbReference type="InterPro" id="IPR036638">
    <property type="entry name" value="HLH_DNA-bd_sf"/>
</dbReference>
<dbReference type="Gene3D" id="4.10.280.10">
    <property type="entry name" value="Helix-loop-helix DNA-binding domain"/>
    <property type="match status" value="1"/>
</dbReference>
<accession>A0A0K0DLG5</accession>
<evidence type="ECO:0000313" key="3">
    <source>
        <dbReference type="WBParaSite" id="ACAC_0001244001-mRNA-1"/>
    </source>
</evidence>
<sequence length="167" mass="19357">MMPLHRSAKKDGKSGRIVKNLEYPVVQYSFGSQILLKLLQQQILLSALTNHEPKYDLTEHQHRKAQKKLERAEKIQQQNICVARRSEANARERNRVQHLADMFERLKSVLPIEYDVKISKLATLRIASAYIGYLGCVLDTNNVVRLLESEQHLMLSICEARMFSRKV</sequence>
<dbReference type="GO" id="GO:0032502">
    <property type="term" value="P:developmental process"/>
    <property type="evidence" value="ECO:0007669"/>
    <property type="project" value="TreeGrafter"/>
</dbReference>
<dbReference type="SMART" id="SM00353">
    <property type="entry name" value="HLH"/>
    <property type="match status" value="1"/>
</dbReference>
<dbReference type="SUPFAM" id="SSF47459">
    <property type="entry name" value="HLH, helix-loop-helix DNA-binding domain"/>
    <property type="match status" value="1"/>
</dbReference>
<dbReference type="Pfam" id="PF00010">
    <property type="entry name" value="HLH"/>
    <property type="match status" value="1"/>
</dbReference>
<dbReference type="InterPro" id="IPR050283">
    <property type="entry name" value="E-box_TF_Regulators"/>
</dbReference>
<dbReference type="InterPro" id="IPR011598">
    <property type="entry name" value="bHLH_dom"/>
</dbReference>
<feature type="domain" description="BHLH" evidence="1">
    <location>
        <begin position="83"/>
        <end position="134"/>
    </location>
</feature>
<dbReference type="GO" id="GO:0046983">
    <property type="term" value="F:protein dimerization activity"/>
    <property type="evidence" value="ECO:0007669"/>
    <property type="project" value="InterPro"/>
</dbReference>
<organism evidence="2 3">
    <name type="scientific">Angiostrongylus cantonensis</name>
    <name type="common">Rat lungworm</name>
    <dbReference type="NCBI Taxonomy" id="6313"/>
    <lineage>
        <taxon>Eukaryota</taxon>
        <taxon>Metazoa</taxon>
        <taxon>Ecdysozoa</taxon>
        <taxon>Nematoda</taxon>
        <taxon>Chromadorea</taxon>
        <taxon>Rhabditida</taxon>
        <taxon>Rhabditina</taxon>
        <taxon>Rhabditomorpha</taxon>
        <taxon>Strongyloidea</taxon>
        <taxon>Metastrongylidae</taxon>
        <taxon>Angiostrongylus</taxon>
    </lineage>
</organism>
<evidence type="ECO:0000313" key="2">
    <source>
        <dbReference type="Proteomes" id="UP000035642"/>
    </source>
</evidence>
<evidence type="ECO:0000259" key="1">
    <source>
        <dbReference type="PROSITE" id="PS50888"/>
    </source>
</evidence>
<keyword evidence="2" id="KW-1185">Reference proteome</keyword>
<dbReference type="Proteomes" id="UP000035642">
    <property type="component" value="Unassembled WGS sequence"/>
</dbReference>
<dbReference type="GO" id="GO:0000981">
    <property type="term" value="F:DNA-binding transcription factor activity, RNA polymerase II-specific"/>
    <property type="evidence" value="ECO:0007669"/>
    <property type="project" value="TreeGrafter"/>
</dbReference>
<reference evidence="2" key="1">
    <citation type="submission" date="2012-09" db="EMBL/GenBank/DDBJ databases">
        <authorList>
            <person name="Martin A.A."/>
        </authorList>
    </citation>
    <scope>NUCLEOTIDE SEQUENCE</scope>
</reference>
<dbReference type="AlphaFoldDB" id="A0A0K0DLG5"/>
<proteinExistence type="predicted"/>
<dbReference type="PANTHER" id="PTHR23349:SF109">
    <property type="entry name" value="HELIX-LOOP-HELIX PROTEIN 10"/>
    <property type="match status" value="1"/>
</dbReference>
<name>A0A0K0DLG5_ANGCA</name>